<protein>
    <submittedName>
        <fullName evidence="1">Uncharacterized protein</fullName>
    </submittedName>
</protein>
<organism evidence="1 2">
    <name type="scientific">Ceratodon purpureus</name>
    <name type="common">Fire moss</name>
    <name type="synonym">Dicranum purpureum</name>
    <dbReference type="NCBI Taxonomy" id="3225"/>
    <lineage>
        <taxon>Eukaryota</taxon>
        <taxon>Viridiplantae</taxon>
        <taxon>Streptophyta</taxon>
        <taxon>Embryophyta</taxon>
        <taxon>Bryophyta</taxon>
        <taxon>Bryophytina</taxon>
        <taxon>Bryopsida</taxon>
        <taxon>Dicranidae</taxon>
        <taxon>Pseudoditrichales</taxon>
        <taxon>Ditrichaceae</taxon>
        <taxon>Ceratodon</taxon>
    </lineage>
</organism>
<reference evidence="1" key="1">
    <citation type="submission" date="2020-06" db="EMBL/GenBank/DDBJ databases">
        <title>WGS assembly of Ceratodon purpureus strain R40.</title>
        <authorList>
            <person name="Carey S.B."/>
            <person name="Jenkins J."/>
            <person name="Shu S."/>
            <person name="Lovell J.T."/>
            <person name="Sreedasyam A."/>
            <person name="Maumus F."/>
            <person name="Tiley G.P."/>
            <person name="Fernandez-Pozo N."/>
            <person name="Barry K."/>
            <person name="Chen C."/>
            <person name="Wang M."/>
            <person name="Lipzen A."/>
            <person name="Daum C."/>
            <person name="Saski C.A."/>
            <person name="Payton A.C."/>
            <person name="Mcbreen J.C."/>
            <person name="Conrad R.E."/>
            <person name="Kollar L.M."/>
            <person name="Olsson S."/>
            <person name="Huttunen S."/>
            <person name="Landis J.B."/>
            <person name="Wickett N.J."/>
            <person name="Johnson M.G."/>
            <person name="Rensing S.A."/>
            <person name="Grimwood J."/>
            <person name="Schmutz J."/>
            <person name="Mcdaniel S.F."/>
        </authorList>
    </citation>
    <scope>NUCLEOTIDE SEQUENCE</scope>
    <source>
        <strain evidence="1">R40</strain>
    </source>
</reference>
<gene>
    <name evidence="1" type="ORF">KC19_VG169300</name>
</gene>
<dbReference type="EMBL" id="CM026426">
    <property type="protein sequence ID" value="KAG0573336.1"/>
    <property type="molecule type" value="Genomic_DNA"/>
</dbReference>
<proteinExistence type="predicted"/>
<evidence type="ECO:0000313" key="1">
    <source>
        <dbReference type="EMBL" id="KAG0573336.1"/>
    </source>
</evidence>
<evidence type="ECO:0000313" key="2">
    <source>
        <dbReference type="Proteomes" id="UP000822688"/>
    </source>
</evidence>
<keyword evidence="2" id="KW-1185">Reference proteome</keyword>
<comment type="caution">
    <text evidence="1">The sequence shown here is derived from an EMBL/GenBank/DDBJ whole genome shotgun (WGS) entry which is preliminary data.</text>
</comment>
<name>A0A8T0HR69_CERPU</name>
<dbReference type="AlphaFoldDB" id="A0A8T0HR69"/>
<accession>A0A8T0HR69</accession>
<sequence length="64" mass="7079">MAMKATTTLGSQNGIKVLICQFFAVNFWSDQGNKESTALYSVDLRCMTQVLLLHAHQSALPFTT</sequence>
<dbReference type="Proteomes" id="UP000822688">
    <property type="component" value="Chromosome V"/>
</dbReference>